<comment type="similarity">
    <text evidence="1">Belongs to the LysR transcriptional regulatory family.</text>
</comment>
<dbReference type="Gene3D" id="1.10.10.10">
    <property type="entry name" value="Winged helix-like DNA-binding domain superfamily/Winged helix DNA-binding domain"/>
    <property type="match status" value="1"/>
</dbReference>
<sequence>MELQQFRYVVALAEEGTFTRAAAKCFVVQSALSHQIKNLENELEVELFRRTSRRVEITAAGEAFLKAARASLKSAEQAAVDAAAVTGQIRGRLRIGLIPTVTAIDVAAALKVFLHKHPKVHITLQVAGSDELESAITRGDIDVGLLGLPRNRAPQGVAWRHLSTDRLVAVVSYEHSLAGQHEIQLSDLAQETFADFPTGTQARAESDLAFAAAGIHREVICETMATDFTINLIRQNLAVTLLPSRYALRYPDLVSLPITDGPSRIEYLAWDDFNPSPAIRAFLDIVE</sequence>
<gene>
    <name evidence="6" type="ORF">ACFFPI_23380</name>
</gene>
<evidence type="ECO:0000313" key="6">
    <source>
        <dbReference type="EMBL" id="MFB9717042.1"/>
    </source>
</evidence>
<dbReference type="PANTHER" id="PTHR30346:SF28">
    <property type="entry name" value="HTH-TYPE TRANSCRIPTIONAL REGULATOR CYNR"/>
    <property type="match status" value="1"/>
</dbReference>
<dbReference type="Pfam" id="PF03466">
    <property type="entry name" value="LysR_substrate"/>
    <property type="match status" value="1"/>
</dbReference>
<dbReference type="SUPFAM" id="SSF46785">
    <property type="entry name" value="Winged helix' DNA-binding domain"/>
    <property type="match status" value="1"/>
</dbReference>
<dbReference type="CDD" id="cd08436">
    <property type="entry name" value="PBP2_LTTR_like_3"/>
    <property type="match status" value="1"/>
</dbReference>
<organism evidence="6 7">
    <name type="scientific">Arthrobacter methylotrophus</name>
    <dbReference type="NCBI Taxonomy" id="121291"/>
    <lineage>
        <taxon>Bacteria</taxon>
        <taxon>Bacillati</taxon>
        <taxon>Actinomycetota</taxon>
        <taxon>Actinomycetes</taxon>
        <taxon>Micrococcales</taxon>
        <taxon>Micrococcaceae</taxon>
        <taxon>Arthrobacter</taxon>
    </lineage>
</organism>
<name>A0ABV5UXV5_9MICC</name>
<feature type="domain" description="HTH lysR-type" evidence="5">
    <location>
        <begin position="1"/>
        <end position="58"/>
    </location>
</feature>
<dbReference type="PROSITE" id="PS50931">
    <property type="entry name" value="HTH_LYSR"/>
    <property type="match status" value="1"/>
</dbReference>
<dbReference type="PRINTS" id="PR00039">
    <property type="entry name" value="HTHLYSR"/>
</dbReference>
<dbReference type="RefSeq" id="WP_345036891.1">
    <property type="nucleotide sequence ID" value="NZ_BAABED010000001.1"/>
</dbReference>
<keyword evidence="7" id="KW-1185">Reference proteome</keyword>
<dbReference type="SUPFAM" id="SSF53850">
    <property type="entry name" value="Periplasmic binding protein-like II"/>
    <property type="match status" value="1"/>
</dbReference>
<dbReference type="PANTHER" id="PTHR30346">
    <property type="entry name" value="TRANSCRIPTIONAL DUAL REGULATOR HCAR-RELATED"/>
    <property type="match status" value="1"/>
</dbReference>
<dbReference type="InterPro" id="IPR005119">
    <property type="entry name" value="LysR_subst-bd"/>
</dbReference>
<evidence type="ECO:0000256" key="3">
    <source>
        <dbReference type="ARBA" id="ARBA00023125"/>
    </source>
</evidence>
<evidence type="ECO:0000313" key="7">
    <source>
        <dbReference type="Proteomes" id="UP001589536"/>
    </source>
</evidence>
<evidence type="ECO:0000256" key="1">
    <source>
        <dbReference type="ARBA" id="ARBA00009437"/>
    </source>
</evidence>
<dbReference type="Pfam" id="PF00126">
    <property type="entry name" value="HTH_1"/>
    <property type="match status" value="1"/>
</dbReference>
<accession>A0ABV5UXV5</accession>
<dbReference type="Gene3D" id="3.40.190.290">
    <property type="match status" value="1"/>
</dbReference>
<dbReference type="InterPro" id="IPR000847">
    <property type="entry name" value="LysR_HTH_N"/>
</dbReference>
<keyword evidence="4" id="KW-0804">Transcription</keyword>
<dbReference type="EMBL" id="JBHMBH010000077">
    <property type="protein sequence ID" value="MFB9717042.1"/>
    <property type="molecule type" value="Genomic_DNA"/>
</dbReference>
<evidence type="ECO:0000259" key="5">
    <source>
        <dbReference type="PROSITE" id="PS50931"/>
    </source>
</evidence>
<comment type="caution">
    <text evidence="6">The sequence shown here is derived from an EMBL/GenBank/DDBJ whole genome shotgun (WGS) entry which is preliminary data.</text>
</comment>
<dbReference type="InterPro" id="IPR036390">
    <property type="entry name" value="WH_DNA-bd_sf"/>
</dbReference>
<proteinExistence type="inferred from homology"/>
<dbReference type="InterPro" id="IPR036388">
    <property type="entry name" value="WH-like_DNA-bd_sf"/>
</dbReference>
<reference evidence="6 7" key="1">
    <citation type="submission" date="2024-09" db="EMBL/GenBank/DDBJ databases">
        <authorList>
            <person name="Sun Q."/>
            <person name="Mori K."/>
        </authorList>
    </citation>
    <scope>NUCLEOTIDE SEQUENCE [LARGE SCALE GENOMIC DNA]</scope>
    <source>
        <strain evidence="6 7">JCM 13519</strain>
    </source>
</reference>
<protein>
    <submittedName>
        <fullName evidence="6">LysR family transcriptional regulator</fullName>
    </submittedName>
</protein>
<evidence type="ECO:0000256" key="4">
    <source>
        <dbReference type="ARBA" id="ARBA00023163"/>
    </source>
</evidence>
<evidence type="ECO:0000256" key="2">
    <source>
        <dbReference type="ARBA" id="ARBA00023015"/>
    </source>
</evidence>
<keyword evidence="3" id="KW-0238">DNA-binding</keyword>
<keyword evidence="2" id="KW-0805">Transcription regulation</keyword>
<dbReference type="Proteomes" id="UP001589536">
    <property type="component" value="Unassembled WGS sequence"/>
</dbReference>